<dbReference type="EMBL" id="SPMX01000096">
    <property type="protein sequence ID" value="NMQ07817.1"/>
    <property type="molecule type" value="Genomic_DNA"/>
</dbReference>
<feature type="domain" description="PAS" evidence="11">
    <location>
        <begin position="149"/>
        <end position="192"/>
    </location>
</feature>
<dbReference type="Pfam" id="PF02518">
    <property type="entry name" value="HATPase_c"/>
    <property type="match status" value="1"/>
</dbReference>
<keyword evidence="8" id="KW-0902">Two-component regulatory system</keyword>
<keyword evidence="9" id="KW-1133">Transmembrane helix</keyword>
<keyword evidence="13" id="KW-1185">Reference proteome</keyword>
<evidence type="ECO:0000256" key="6">
    <source>
        <dbReference type="ARBA" id="ARBA00022777"/>
    </source>
</evidence>
<dbReference type="Pfam" id="PF00512">
    <property type="entry name" value="HisKA"/>
    <property type="match status" value="1"/>
</dbReference>
<dbReference type="InterPro" id="IPR003661">
    <property type="entry name" value="HisK_dim/P_dom"/>
</dbReference>
<feature type="transmembrane region" description="Helical" evidence="9">
    <location>
        <begin position="86"/>
        <end position="108"/>
    </location>
</feature>
<evidence type="ECO:0000256" key="5">
    <source>
        <dbReference type="ARBA" id="ARBA00022741"/>
    </source>
</evidence>
<comment type="caution">
    <text evidence="12">The sequence shown here is derived from an EMBL/GenBank/DDBJ whole genome shotgun (WGS) entry which is preliminary data.</text>
</comment>
<keyword evidence="3" id="KW-0597">Phosphoprotein</keyword>
<dbReference type="Proteomes" id="UP000886469">
    <property type="component" value="Unassembled WGS sequence"/>
</dbReference>
<keyword evidence="6" id="KW-0418">Kinase</keyword>
<dbReference type="Gene3D" id="3.30.565.10">
    <property type="entry name" value="Histidine kinase-like ATPase, C-terminal domain"/>
    <property type="match status" value="1"/>
</dbReference>
<dbReference type="SUPFAM" id="SSF55785">
    <property type="entry name" value="PYP-like sensor domain (PAS domain)"/>
    <property type="match status" value="1"/>
</dbReference>
<dbReference type="InterPro" id="IPR004358">
    <property type="entry name" value="Sig_transdc_His_kin-like_C"/>
</dbReference>
<keyword evidence="9" id="KW-0812">Transmembrane</keyword>
<evidence type="ECO:0000313" key="13">
    <source>
        <dbReference type="Proteomes" id="UP000886469"/>
    </source>
</evidence>
<dbReference type="PANTHER" id="PTHR43065:SF46">
    <property type="entry name" value="C4-DICARBOXYLATE TRANSPORT SENSOR PROTEIN DCTB"/>
    <property type="match status" value="1"/>
</dbReference>
<dbReference type="PROSITE" id="PS50109">
    <property type="entry name" value="HIS_KIN"/>
    <property type="match status" value="1"/>
</dbReference>
<gene>
    <name evidence="12" type="ORF">E4Q08_22535</name>
</gene>
<dbReference type="Gene3D" id="1.10.287.130">
    <property type="match status" value="1"/>
</dbReference>
<evidence type="ECO:0000313" key="12">
    <source>
        <dbReference type="EMBL" id="NMQ07817.1"/>
    </source>
</evidence>
<keyword evidence="5" id="KW-0547">Nucleotide-binding</keyword>
<comment type="catalytic activity">
    <reaction evidence="1">
        <text>ATP + protein L-histidine = ADP + protein N-phospho-L-histidine.</text>
        <dbReference type="EC" id="2.7.13.3"/>
    </reaction>
</comment>
<evidence type="ECO:0000256" key="8">
    <source>
        <dbReference type="ARBA" id="ARBA00023012"/>
    </source>
</evidence>
<dbReference type="PROSITE" id="PS50112">
    <property type="entry name" value="PAS"/>
    <property type="match status" value="1"/>
</dbReference>
<dbReference type="EC" id="2.7.13.3" evidence="2"/>
<dbReference type="InterPro" id="IPR035965">
    <property type="entry name" value="PAS-like_dom_sf"/>
</dbReference>
<feature type="transmembrane region" description="Helical" evidence="9">
    <location>
        <begin position="120"/>
        <end position="139"/>
    </location>
</feature>
<keyword evidence="9" id="KW-0472">Membrane</keyword>
<evidence type="ECO:0000259" key="11">
    <source>
        <dbReference type="PROSITE" id="PS50112"/>
    </source>
</evidence>
<evidence type="ECO:0000256" key="4">
    <source>
        <dbReference type="ARBA" id="ARBA00022679"/>
    </source>
</evidence>
<dbReference type="InterPro" id="IPR036890">
    <property type="entry name" value="HATPase_C_sf"/>
</dbReference>
<feature type="domain" description="Histidine kinase" evidence="10">
    <location>
        <begin position="288"/>
        <end position="504"/>
    </location>
</feature>
<dbReference type="SUPFAM" id="SSF55874">
    <property type="entry name" value="ATPase domain of HSP90 chaperone/DNA topoisomerase II/histidine kinase"/>
    <property type="match status" value="1"/>
</dbReference>
<dbReference type="PANTHER" id="PTHR43065">
    <property type="entry name" value="SENSOR HISTIDINE KINASE"/>
    <property type="match status" value="1"/>
</dbReference>
<evidence type="ECO:0000256" key="1">
    <source>
        <dbReference type="ARBA" id="ARBA00000085"/>
    </source>
</evidence>
<dbReference type="SUPFAM" id="SSF47384">
    <property type="entry name" value="Homodimeric domain of signal transducing histidine kinase"/>
    <property type="match status" value="1"/>
</dbReference>
<dbReference type="SMART" id="SM00387">
    <property type="entry name" value="HATPase_c"/>
    <property type="match status" value="1"/>
</dbReference>
<proteinExistence type="predicted"/>
<dbReference type="InterPro" id="IPR005467">
    <property type="entry name" value="His_kinase_dom"/>
</dbReference>
<accession>A0ABX1TG57</accession>
<reference evidence="12" key="1">
    <citation type="submission" date="2019-03" db="EMBL/GenBank/DDBJ databases">
        <title>Metabolic reconstructions from genomes of highly enriched 'Candidatus Accumulibacter' and 'Candidatus Competibacter' bioreactor populations.</title>
        <authorList>
            <person name="Annavajhala M.K."/>
            <person name="Welles L."/>
            <person name="Abbas B."/>
            <person name="Sorokin D."/>
            <person name="Park H."/>
            <person name="Van Loosdrecht M."/>
            <person name="Chandran K."/>
        </authorList>
    </citation>
    <scope>NUCLEOTIDE SEQUENCE</scope>
    <source>
        <strain evidence="12">SBR_L</strain>
    </source>
</reference>
<evidence type="ECO:0000259" key="10">
    <source>
        <dbReference type="PROSITE" id="PS50109"/>
    </source>
</evidence>
<dbReference type="Pfam" id="PF13188">
    <property type="entry name" value="PAS_8"/>
    <property type="match status" value="1"/>
</dbReference>
<evidence type="ECO:0000256" key="3">
    <source>
        <dbReference type="ARBA" id="ARBA00022553"/>
    </source>
</evidence>
<dbReference type="InterPro" id="IPR036097">
    <property type="entry name" value="HisK_dim/P_sf"/>
</dbReference>
<name>A0ABX1TG57_9PROT</name>
<keyword evidence="4" id="KW-0808">Transferase</keyword>
<dbReference type="NCBIfam" id="TIGR00229">
    <property type="entry name" value="sensory_box"/>
    <property type="match status" value="1"/>
</dbReference>
<dbReference type="InterPro" id="IPR000014">
    <property type="entry name" value="PAS"/>
</dbReference>
<keyword evidence="7" id="KW-0067">ATP-binding</keyword>
<protein>
    <recommendedName>
        <fullName evidence="2">histidine kinase</fullName>
        <ecNumber evidence="2">2.7.13.3</ecNumber>
    </recommendedName>
</protein>
<evidence type="ECO:0000256" key="7">
    <source>
        <dbReference type="ARBA" id="ARBA00022840"/>
    </source>
</evidence>
<dbReference type="InterPro" id="IPR003594">
    <property type="entry name" value="HATPase_dom"/>
</dbReference>
<evidence type="ECO:0000256" key="2">
    <source>
        <dbReference type="ARBA" id="ARBA00012438"/>
    </source>
</evidence>
<feature type="transmembrane region" description="Helical" evidence="9">
    <location>
        <begin position="47"/>
        <end position="66"/>
    </location>
</feature>
<evidence type="ECO:0000256" key="9">
    <source>
        <dbReference type="SAM" id="Phobius"/>
    </source>
</evidence>
<organism evidence="12 13">
    <name type="scientific">Candidatus Accumulibacter contiguus</name>
    <dbReference type="NCBI Taxonomy" id="2954381"/>
    <lineage>
        <taxon>Bacteria</taxon>
        <taxon>Pseudomonadati</taxon>
        <taxon>Pseudomonadota</taxon>
        <taxon>Betaproteobacteria</taxon>
        <taxon>Candidatus Accumulibacter</taxon>
    </lineage>
</organism>
<dbReference type="CDD" id="cd00082">
    <property type="entry name" value="HisKA"/>
    <property type="match status" value="1"/>
</dbReference>
<sequence>MICPCTDRPQAETPPHLAVVAMNRPMTLPPQGLPGGARIRHAGAGRWLALALLLTTWIGALDYLSGYELRLGSLYLLPVALATWSAGRYAGLSIAAAACLCWLCWLFSFSSSHGYARPELFYWDGLVMVVVFVVFVILLTRLRLAMQRADERFVRVLDEMHAAVYVVDAHSGRILYANRRLAEMIGAEPNGLGAADLPQYLTGGDGHDRRGALYPSLGFSSEERRDPASGRWYLVQFGPIPWQDTSAVTLIVVTDISDRRHAQFLRRENRDMLYRTSRLSALTEATSALAHEINQPLMAIASYNDACLRLLANETMDRAELVHAIEKSRGQAIRAGNIVTRMRDFVRSKHPQPVLCELNAIVREAIELMEARIEDHCVVVNVVLGEHLPPILADRFLLEQVVVNLLENAVDAMRPLAQARRRLTVSTGRQSAGAITVSISDNGEGIPAAMYKHLYTPFRSTKPQGLGLGLSICRSVVEAHGGRLWHDPNPGGGTIFHFTIAAEDG</sequence>
<dbReference type="SMART" id="SM00388">
    <property type="entry name" value="HisKA"/>
    <property type="match status" value="1"/>
</dbReference>
<dbReference type="SMART" id="SM00091">
    <property type="entry name" value="PAS"/>
    <property type="match status" value="1"/>
</dbReference>
<dbReference type="PRINTS" id="PR00344">
    <property type="entry name" value="BCTRLSENSOR"/>
</dbReference>
<dbReference type="Gene3D" id="3.30.450.20">
    <property type="entry name" value="PAS domain"/>
    <property type="match status" value="1"/>
</dbReference>